<reference evidence="8 9" key="1">
    <citation type="journal article" date="2016" name="Genome Biol. Evol.">
        <title>Gene Family Evolution Reflects Adaptation to Soil Environmental Stressors in the Genome of the Collembolan Orchesella cincta.</title>
        <authorList>
            <person name="Faddeeva-Vakhrusheva A."/>
            <person name="Derks M.F."/>
            <person name="Anvar S.Y."/>
            <person name="Agamennone V."/>
            <person name="Suring W."/>
            <person name="Smit S."/>
            <person name="van Straalen N.M."/>
            <person name="Roelofs D."/>
        </authorList>
    </citation>
    <scope>NUCLEOTIDE SEQUENCE [LARGE SCALE GENOMIC DNA]</scope>
    <source>
        <tissue evidence="8">Mixed pool</tissue>
    </source>
</reference>
<keyword evidence="3" id="KW-0472">Membrane</keyword>
<dbReference type="InterPro" id="IPR020590">
    <property type="entry name" value="Guanylate_kinase_CS"/>
</dbReference>
<dbReference type="PROSITE" id="PS00856">
    <property type="entry name" value="GUANYLATE_KINASE_1"/>
    <property type="match status" value="1"/>
</dbReference>
<name>A0A1D2NNM5_ORCCI</name>
<dbReference type="InterPro" id="IPR036020">
    <property type="entry name" value="WW_dom_sf"/>
</dbReference>
<dbReference type="CDD" id="cd06734">
    <property type="entry name" value="PDZ4_MAGI-1_3-like"/>
    <property type="match status" value="1"/>
</dbReference>
<dbReference type="FunFam" id="3.30.63.10:FF:000002">
    <property type="entry name" value="Guanylate kinase 1"/>
    <property type="match status" value="1"/>
</dbReference>
<feature type="compositionally biased region" description="Low complexity" evidence="4">
    <location>
        <begin position="90"/>
        <end position="103"/>
    </location>
</feature>
<dbReference type="GO" id="GO:0007165">
    <property type="term" value="P:signal transduction"/>
    <property type="evidence" value="ECO:0007669"/>
    <property type="project" value="TreeGrafter"/>
</dbReference>
<feature type="domain" description="PDZ" evidence="7">
    <location>
        <begin position="710"/>
        <end position="782"/>
    </location>
</feature>
<dbReference type="SMART" id="SM00456">
    <property type="entry name" value="WW"/>
    <property type="match status" value="2"/>
</dbReference>
<feature type="domain" description="PDZ" evidence="7">
    <location>
        <begin position="1227"/>
        <end position="1309"/>
    </location>
</feature>
<dbReference type="PANTHER" id="PTHR10316:SF40">
    <property type="entry name" value="LD27118P"/>
    <property type="match status" value="1"/>
</dbReference>
<feature type="domain" description="WW" evidence="5">
    <location>
        <begin position="522"/>
        <end position="555"/>
    </location>
</feature>
<dbReference type="GO" id="GO:0016301">
    <property type="term" value="F:kinase activity"/>
    <property type="evidence" value="ECO:0007669"/>
    <property type="project" value="UniProtKB-KW"/>
</dbReference>
<feature type="region of interest" description="Disordered" evidence="4">
    <location>
        <begin position="371"/>
        <end position="471"/>
    </location>
</feature>
<organism evidence="8 9">
    <name type="scientific">Orchesella cincta</name>
    <name type="common">Springtail</name>
    <name type="synonym">Podura cincta</name>
    <dbReference type="NCBI Taxonomy" id="48709"/>
    <lineage>
        <taxon>Eukaryota</taxon>
        <taxon>Metazoa</taxon>
        <taxon>Ecdysozoa</taxon>
        <taxon>Arthropoda</taxon>
        <taxon>Hexapoda</taxon>
        <taxon>Collembola</taxon>
        <taxon>Entomobryomorpha</taxon>
        <taxon>Entomobryoidea</taxon>
        <taxon>Orchesellidae</taxon>
        <taxon>Orchesellinae</taxon>
        <taxon>Orchesella</taxon>
    </lineage>
</organism>
<dbReference type="OMA" id="QYENPML"/>
<feature type="region of interest" description="Disordered" evidence="4">
    <location>
        <begin position="999"/>
        <end position="1046"/>
    </location>
</feature>
<feature type="domain" description="WW" evidence="5">
    <location>
        <begin position="475"/>
        <end position="508"/>
    </location>
</feature>
<feature type="region of interest" description="Disordered" evidence="4">
    <location>
        <begin position="1"/>
        <end position="49"/>
    </location>
</feature>
<evidence type="ECO:0000256" key="3">
    <source>
        <dbReference type="ARBA" id="ARBA00023136"/>
    </source>
</evidence>
<dbReference type="InterPro" id="IPR027417">
    <property type="entry name" value="P-loop_NTPase"/>
</dbReference>
<dbReference type="STRING" id="48709.A0A1D2NNM5"/>
<feature type="domain" description="PDZ" evidence="7">
    <location>
        <begin position="898"/>
        <end position="961"/>
    </location>
</feature>
<feature type="domain" description="PDZ" evidence="7">
    <location>
        <begin position="1111"/>
        <end position="1193"/>
    </location>
</feature>
<dbReference type="Pfam" id="PF00595">
    <property type="entry name" value="PDZ"/>
    <property type="match status" value="5"/>
</dbReference>
<feature type="compositionally biased region" description="Pro residues" evidence="4">
    <location>
        <begin position="616"/>
        <end position="626"/>
    </location>
</feature>
<feature type="compositionally biased region" description="Pro residues" evidence="4">
    <location>
        <begin position="14"/>
        <end position="30"/>
    </location>
</feature>
<comment type="subcellular location">
    <subcellularLocation>
        <location evidence="1">Membrane</location>
        <topology evidence="1">Peripheral membrane protein</topology>
    </subcellularLocation>
</comment>
<evidence type="ECO:0000256" key="2">
    <source>
        <dbReference type="ARBA" id="ARBA00022737"/>
    </source>
</evidence>
<dbReference type="InterPro" id="IPR008145">
    <property type="entry name" value="GK/Ca_channel_bsu"/>
</dbReference>
<evidence type="ECO:0000259" key="5">
    <source>
        <dbReference type="PROSITE" id="PS50020"/>
    </source>
</evidence>
<evidence type="ECO:0000313" key="8">
    <source>
        <dbReference type="EMBL" id="ODN06556.1"/>
    </source>
</evidence>
<feature type="region of interest" description="Disordered" evidence="4">
    <location>
        <begin position="611"/>
        <end position="636"/>
    </location>
</feature>
<dbReference type="EMBL" id="LJIJ01000003">
    <property type="protein sequence ID" value="ODN06556.1"/>
    <property type="molecule type" value="Genomic_DNA"/>
</dbReference>
<keyword evidence="9" id="KW-1185">Reference proteome</keyword>
<dbReference type="Gene3D" id="3.30.63.10">
    <property type="entry name" value="Guanylate Kinase phosphate binding domain"/>
    <property type="match status" value="1"/>
</dbReference>
<keyword evidence="2" id="KW-0677">Repeat</keyword>
<dbReference type="OrthoDB" id="66881at2759"/>
<comment type="caution">
    <text evidence="8">The sequence shown here is derived from an EMBL/GenBank/DDBJ whole genome shotgun (WGS) entry which is preliminary data.</text>
</comment>
<dbReference type="CDD" id="cd06733">
    <property type="entry name" value="PDZ3_MAGI-1_3-like"/>
    <property type="match status" value="1"/>
</dbReference>
<dbReference type="SMART" id="SM00072">
    <property type="entry name" value="GuKc"/>
    <property type="match status" value="1"/>
</dbReference>
<feature type="region of interest" description="Disordered" evidence="4">
    <location>
        <begin position="659"/>
        <end position="685"/>
    </location>
</feature>
<dbReference type="CDD" id="cd06731">
    <property type="entry name" value="PDZ1_MAGI-1_3-like"/>
    <property type="match status" value="1"/>
</dbReference>
<dbReference type="FunFam" id="2.20.70.10:FF:000001">
    <property type="entry name" value="Membrane-associated guanylate kinase, WW and PDZ domain-containing protein 1"/>
    <property type="match status" value="1"/>
</dbReference>
<dbReference type="CDD" id="cd06735">
    <property type="entry name" value="PDZ5_MAGI-1_3-like"/>
    <property type="match status" value="1"/>
</dbReference>
<feature type="region of interest" description="Disordered" evidence="4">
    <location>
        <begin position="835"/>
        <end position="889"/>
    </location>
</feature>
<feature type="domain" description="Guanylate kinase-like" evidence="6">
    <location>
        <begin position="279"/>
        <end position="372"/>
    </location>
</feature>
<feature type="compositionally biased region" description="Basic and acidic residues" evidence="4">
    <location>
        <begin position="1024"/>
        <end position="1034"/>
    </location>
</feature>
<feature type="region of interest" description="Disordered" evidence="4">
    <location>
        <begin position="557"/>
        <end position="599"/>
    </location>
</feature>
<dbReference type="InterPro" id="IPR008144">
    <property type="entry name" value="Guanylate_kin-like_dom"/>
</dbReference>
<dbReference type="GO" id="GO:0016020">
    <property type="term" value="C:membrane"/>
    <property type="evidence" value="ECO:0007669"/>
    <property type="project" value="UniProtKB-SubCell"/>
</dbReference>
<gene>
    <name evidence="8" type="ORF">Ocin01_00133</name>
</gene>
<dbReference type="Gene3D" id="2.20.70.10">
    <property type="match status" value="2"/>
</dbReference>
<dbReference type="PROSITE" id="PS50052">
    <property type="entry name" value="GUANYLATE_KINASE_2"/>
    <property type="match status" value="1"/>
</dbReference>
<dbReference type="SUPFAM" id="SSF51045">
    <property type="entry name" value="WW domain"/>
    <property type="match status" value="2"/>
</dbReference>
<feature type="domain" description="PDZ" evidence="7">
    <location>
        <begin position="1392"/>
        <end position="1475"/>
    </location>
</feature>
<keyword evidence="8" id="KW-0808">Transferase</keyword>
<keyword evidence="8" id="KW-0418">Kinase</keyword>
<proteinExistence type="predicted"/>
<evidence type="ECO:0000313" key="9">
    <source>
        <dbReference type="Proteomes" id="UP000094527"/>
    </source>
</evidence>
<feature type="region of interest" description="Disordered" evidence="4">
    <location>
        <begin position="76"/>
        <end position="116"/>
    </location>
</feature>
<dbReference type="GO" id="GO:0005737">
    <property type="term" value="C:cytoplasm"/>
    <property type="evidence" value="ECO:0007669"/>
    <property type="project" value="TreeGrafter"/>
</dbReference>
<dbReference type="Proteomes" id="UP000094527">
    <property type="component" value="Unassembled WGS sequence"/>
</dbReference>
<dbReference type="SMART" id="SM00228">
    <property type="entry name" value="PDZ"/>
    <property type="match status" value="6"/>
</dbReference>
<dbReference type="CDD" id="cd06732">
    <property type="entry name" value="PDZ2_MAGI-1_3-like"/>
    <property type="match status" value="1"/>
</dbReference>
<accession>A0A1D2NNM5</accession>
<dbReference type="Gene3D" id="2.30.42.10">
    <property type="match status" value="6"/>
</dbReference>
<feature type="compositionally biased region" description="Polar residues" evidence="4">
    <location>
        <begin position="104"/>
        <end position="116"/>
    </location>
</feature>
<dbReference type="PROSITE" id="PS50106">
    <property type="entry name" value="PDZ"/>
    <property type="match status" value="5"/>
</dbReference>
<evidence type="ECO:0000256" key="1">
    <source>
        <dbReference type="ARBA" id="ARBA00004170"/>
    </source>
</evidence>
<evidence type="ECO:0000259" key="6">
    <source>
        <dbReference type="PROSITE" id="PS50052"/>
    </source>
</evidence>
<dbReference type="Pfam" id="PF00625">
    <property type="entry name" value="Guanylate_kin"/>
    <property type="match status" value="1"/>
</dbReference>
<feature type="compositionally biased region" description="Polar residues" evidence="4">
    <location>
        <begin position="1"/>
        <end position="12"/>
    </location>
</feature>
<evidence type="ECO:0000259" key="7">
    <source>
        <dbReference type="PROSITE" id="PS50106"/>
    </source>
</evidence>
<dbReference type="FunFam" id="2.30.42.10:FF:000005">
    <property type="entry name" value="Membrane associated guanylate kinase, WW and PDZ domain containing 1"/>
    <property type="match status" value="1"/>
</dbReference>
<evidence type="ECO:0000256" key="4">
    <source>
        <dbReference type="SAM" id="MobiDB-lite"/>
    </source>
</evidence>
<dbReference type="SUPFAM" id="SSF50156">
    <property type="entry name" value="PDZ domain-like"/>
    <property type="match status" value="6"/>
</dbReference>
<dbReference type="InterPro" id="IPR036034">
    <property type="entry name" value="PDZ_sf"/>
</dbReference>
<dbReference type="CDD" id="cd00201">
    <property type="entry name" value="WW"/>
    <property type="match status" value="2"/>
</dbReference>
<dbReference type="InterPro" id="IPR001202">
    <property type="entry name" value="WW_dom"/>
</dbReference>
<dbReference type="Pfam" id="PF00397">
    <property type="entry name" value="WW"/>
    <property type="match status" value="1"/>
</dbReference>
<dbReference type="PANTHER" id="PTHR10316">
    <property type="entry name" value="MEMBRANE ASSOCIATED GUANYLATE KINASE-RELATED"/>
    <property type="match status" value="1"/>
</dbReference>
<dbReference type="SUPFAM" id="SSF52540">
    <property type="entry name" value="P-loop containing nucleoside triphosphate hydrolases"/>
    <property type="match status" value="1"/>
</dbReference>
<feature type="compositionally biased region" description="Low complexity" evidence="4">
    <location>
        <begin position="667"/>
        <end position="682"/>
    </location>
</feature>
<sequence>MPDSGIVSTMSQPQHPPFYSPPAPPRPPVPGSGHHHGDGGGSYLHHMSNSGYNGGGDNINNRSMFARSLGDLVNEVGGTNGGGRTVSFSNNNPNNNPNDPNNNSGSMDESNGDLMNNTQRDLFEDIRNGGGHWSRLLRQVVLTPPNLEEFMKDDPMMGMEGGNNGDNNSGNSNNMVPLQIVGGSENGQFVYVGITNQDINRWITVGYLQPGDIILEIQGQQVAGYTQADVISLLHHCLRGNSATLTVAPREVYKHRKSFVFVSKIPIFLVECKHLLIINIIFSDGGETGSLGPELRSYLNTRFQKGSVDHALQGVVRDNLYLRTVPVTTRSPRPGEINGVDYTFLSVEEFMQLERDGSLLESGVYAGNHYGTPKPWARLRGGGSDMDNVDGITQVGENSSKGPLLPGMHPSSEGKRRRNRSNVEALGAGGGDDEPPSSPNHSSGGGLENSNPNPNAPLLPSPYANRIPPQPDALGPLPANWEMAYTEKGEVYFIDHNTGTSHWLDPRLATVQKKSLDECEDDELPFDWEKIIDPHYGIYYIDHTNRRTQFENPVIQAKQTKGKKNLNDTTQNNGNGNGMSTDGSASEAEGGSKFPENNKDHLNQYLAKRPISLSKPHPPAPNPKPQNPNRLSITRGKTPVDMERNSNYHHDMMSPVSSVPSFAPHASSSMQGFPSSGSSSGGLRVKPVMDRPSFRFFTRDPSELIGERILTALMKSSRGLGFTIVGGDDDDGLDEFLQIKSVVHDGPAWRDGKLRTGDVLVRVNGMCVLGHTHQEMVGIFQSITPGQEVHLEVCRGYPLPFDPADPNTEIVTTVAVEPLDGAQKKHVDWAIRPSTPESLTHSAHSLPELSNDRYDYGKPNSGRPASVDLLLDSPTHPRADKGMQGKHMLSSDSGAVLTVQILKGNAGFGFTIADSVTGQKVKKVLDATHCGGLEEGDRLIAIDGVDLRGLSHTEVVQILKDFPVGRDACLTIQRSSPHSPYNHKFLSSGVPQNYSDNRLIPNRPSGISPRSKTPTAELARGRPRLRDNLPERPKTPSLLESSGQYNGQPMSGLFNGDMPQLNSPLLPNSHQFLSDRLSTSSVPLTNNPNDPNFSSADLNNLPVIRDWNEMTIDLQRRQEGFGFRIVGGTEEGSQVSVGHIVPGGAAALDGRLNTGDQLVAVEGISVIGASHHSVVQLMARSASAGKVRLTVRRPIYGTTSSVQSDSVVTPIHSPGGGPGNHSSTPLHVALRRQPSEGFGFVIISSASKAGATIGRIVEGSPADRCGEIHVGDRILAVNQLDISQLHHSQVVQLIKDSGLVLTLSVLPVHPTPSTPTGALNSNAGLQPVPMTSPGHMHHNSISPAEMENLSLKDSQTGDMGTAFISPEGHPIHFSSNHSAASSYPDAHEQVFSVHLNRGNRGFGFSIRGGKEFQNMPLFVLRLADDGPAAMDGRMQVGDQILQINGINTQGMTHAQAIHLIKTGGASVHLLLRRGSVPYPFLIQMPNLSSGGFGSTNGQEEEQSLSNASNNETQFISQNSSMYRDHQAGF</sequence>
<dbReference type="PROSITE" id="PS50020">
    <property type="entry name" value="WW_DOMAIN_2"/>
    <property type="match status" value="2"/>
</dbReference>
<dbReference type="PROSITE" id="PS01159">
    <property type="entry name" value="WW_DOMAIN_1"/>
    <property type="match status" value="1"/>
</dbReference>
<feature type="region of interest" description="Disordered" evidence="4">
    <location>
        <begin position="1491"/>
        <end position="1529"/>
    </location>
</feature>
<dbReference type="InterPro" id="IPR001478">
    <property type="entry name" value="PDZ"/>
</dbReference>
<protein>
    <submittedName>
        <fullName evidence="8">Membrane-associated guanylate kinase, WW and PDZ domain-containing protein 1</fullName>
    </submittedName>
</protein>
<feature type="compositionally biased region" description="Polar residues" evidence="4">
    <location>
        <begin position="1503"/>
        <end position="1521"/>
    </location>
</feature>